<reference evidence="2 3" key="1">
    <citation type="submission" date="2022-10" db="EMBL/GenBank/DDBJ databases">
        <title>High-quality genome sequences of two octocoral-associated bacteria, Endozoicomonas euniceicola EF212 and Endozoicomonas gorgoniicola PS125.</title>
        <authorList>
            <person name="Chiou Y.-J."/>
            <person name="Chen Y.-H."/>
        </authorList>
    </citation>
    <scope>NUCLEOTIDE SEQUENCE [LARGE SCALE GENOMIC DNA]</scope>
    <source>
        <strain evidence="2 3">PS125</strain>
    </source>
</reference>
<dbReference type="InterPro" id="IPR000182">
    <property type="entry name" value="GNAT_dom"/>
</dbReference>
<name>A0ABT3N058_9GAMM</name>
<dbReference type="SUPFAM" id="SSF55729">
    <property type="entry name" value="Acyl-CoA N-acyltransferases (Nat)"/>
    <property type="match status" value="1"/>
</dbReference>
<accession>A0ABT3N058</accession>
<dbReference type="PROSITE" id="PS51186">
    <property type="entry name" value="GNAT"/>
    <property type="match status" value="1"/>
</dbReference>
<dbReference type="Proteomes" id="UP001209854">
    <property type="component" value="Unassembled WGS sequence"/>
</dbReference>
<dbReference type="RefSeq" id="WP_262564763.1">
    <property type="nucleotide sequence ID" value="NZ_JAPFCC010000001.1"/>
</dbReference>
<sequence>MSAPALPKAKVRAATAEDFDAVYPLLQELNSTRFTREIWQRLFTNLWHEEDWSPGYVLDNGEEAVGFLGGLNSTTVLDGETHTVCNLTAWIVKDEYRSNSIMLLMPFLKRKNTSLTSLTSSPEAYKVYKKLGFKDVEIECRIIYPLPSFNRQYKVLSAKDEVLAVLNEKEKKVFTDHEGLDVKQVVIRDGQEYCYLLMTRRLGRGHIQMISNVELFRKAVGVTCGSICKSIDVKSLQVDERFMAGQKILLSRRKVFPQPKQVRGKLSALQVNAAYSELSVLATP</sequence>
<proteinExistence type="predicted"/>
<organism evidence="2 3">
    <name type="scientific">Endozoicomonas gorgoniicola</name>
    <dbReference type="NCBI Taxonomy" id="1234144"/>
    <lineage>
        <taxon>Bacteria</taxon>
        <taxon>Pseudomonadati</taxon>
        <taxon>Pseudomonadota</taxon>
        <taxon>Gammaproteobacteria</taxon>
        <taxon>Oceanospirillales</taxon>
        <taxon>Endozoicomonadaceae</taxon>
        <taxon>Endozoicomonas</taxon>
    </lineage>
</organism>
<protein>
    <submittedName>
        <fullName evidence="2">GNAT family N-acetyltransferase</fullName>
    </submittedName>
</protein>
<evidence type="ECO:0000313" key="3">
    <source>
        <dbReference type="Proteomes" id="UP001209854"/>
    </source>
</evidence>
<comment type="caution">
    <text evidence="2">The sequence shown here is derived from an EMBL/GenBank/DDBJ whole genome shotgun (WGS) entry which is preliminary data.</text>
</comment>
<dbReference type="InterPro" id="IPR016181">
    <property type="entry name" value="Acyl_CoA_acyltransferase"/>
</dbReference>
<feature type="domain" description="N-acetyltransferase" evidence="1">
    <location>
        <begin position="9"/>
        <end position="159"/>
    </location>
</feature>
<evidence type="ECO:0000313" key="2">
    <source>
        <dbReference type="EMBL" id="MCW7555000.1"/>
    </source>
</evidence>
<gene>
    <name evidence="2" type="ORF">NX722_20720</name>
</gene>
<dbReference type="Gene3D" id="3.40.630.30">
    <property type="match status" value="1"/>
</dbReference>
<keyword evidence="3" id="KW-1185">Reference proteome</keyword>
<evidence type="ECO:0000259" key="1">
    <source>
        <dbReference type="PROSITE" id="PS51186"/>
    </source>
</evidence>
<dbReference type="EMBL" id="JAPFCC010000001">
    <property type="protein sequence ID" value="MCW7555000.1"/>
    <property type="molecule type" value="Genomic_DNA"/>
</dbReference>